<dbReference type="InterPro" id="IPR016088">
    <property type="entry name" value="Chalcone_isomerase_3-sand"/>
</dbReference>
<gene>
    <name evidence="4" type="ORF">HYC85_014647</name>
</gene>
<evidence type="ECO:0000313" key="4">
    <source>
        <dbReference type="EMBL" id="KAF5948690.1"/>
    </source>
</evidence>
<comment type="similarity">
    <text evidence="1 2">Belongs to the chalcone isomerase family.</text>
</comment>
<dbReference type="PANTHER" id="PTHR47698:SF2">
    <property type="entry name" value="FATTY-ACID-BINDING PROTEIN 3, CHLOROPLASTIC"/>
    <property type="match status" value="1"/>
</dbReference>
<reference evidence="4 5" key="2">
    <citation type="submission" date="2020-07" db="EMBL/GenBank/DDBJ databases">
        <title>Genome assembly of wild tea tree DASZ reveals pedigree and selection history of tea varieties.</title>
        <authorList>
            <person name="Zhang W."/>
        </authorList>
    </citation>
    <scope>NUCLEOTIDE SEQUENCE [LARGE SCALE GENOMIC DNA]</scope>
    <source>
        <strain evidence="5">cv. G240</strain>
        <tissue evidence="4">Leaf</tissue>
    </source>
</reference>
<dbReference type="InterPro" id="IPR016089">
    <property type="entry name" value="Chalcone_isomerase_bundle_sf"/>
</dbReference>
<sequence length="335" mass="37255">MHMPRSSCDLQSARARHRIGARSVKLSSCFVKLTIVPYFEMNKTFRLYNYVEGIWSLARMSCVYDRNSTRPSTTTAQVSHFPSLIHIFPSLLSPGLQFPRPLLTQSFFFFFFRISNIFSFGIMAVVGSPDYREEPSTNVKFQTLLRLPGCSSPLSLLGTGYREKVFAIIGVKVYAAGLYVNQSILSTLDAWKGQSAQEIQDDSYLFGAIFQSPLEKSLQIVLVRAVDGKTFWDALDDAISPRIKSPNHVDESALSTFRSIFLGRPLKKGTIMFLTWLDPTKMLVSVSSDGLPSAVDATIESMNVTMALFDVFFGSDPVSPSLKTSVSNGLATMLK</sequence>
<dbReference type="GO" id="GO:0016872">
    <property type="term" value="F:intramolecular lyase activity"/>
    <property type="evidence" value="ECO:0007669"/>
    <property type="project" value="InterPro"/>
</dbReference>
<dbReference type="Pfam" id="PF02431">
    <property type="entry name" value="Chalcone"/>
    <property type="match status" value="1"/>
</dbReference>
<comment type="caution">
    <text evidence="4">The sequence shown here is derived from an EMBL/GenBank/DDBJ whole genome shotgun (WGS) entry which is preliminary data.</text>
</comment>
<reference evidence="5" key="1">
    <citation type="journal article" date="2020" name="Nat. Commun.">
        <title>Genome assembly of wild tea tree DASZ reveals pedigree and selection history of tea varieties.</title>
        <authorList>
            <person name="Zhang W."/>
            <person name="Zhang Y."/>
            <person name="Qiu H."/>
            <person name="Guo Y."/>
            <person name="Wan H."/>
            <person name="Zhang X."/>
            <person name="Scossa F."/>
            <person name="Alseekh S."/>
            <person name="Zhang Q."/>
            <person name="Wang P."/>
            <person name="Xu L."/>
            <person name="Schmidt M.H."/>
            <person name="Jia X."/>
            <person name="Li D."/>
            <person name="Zhu A."/>
            <person name="Guo F."/>
            <person name="Chen W."/>
            <person name="Ni D."/>
            <person name="Usadel B."/>
            <person name="Fernie A.R."/>
            <person name="Wen W."/>
        </authorList>
    </citation>
    <scope>NUCLEOTIDE SEQUENCE [LARGE SCALE GENOMIC DNA]</scope>
    <source>
        <strain evidence="5">cv. G240</strain>
    </source>
</reference>
<dbReference type="AlphaFoldDB" id="A0A7J7H6T2"/>
<organism evidence="4 5">
    <name type="scientific">Camellia sinensis</name>
    <name type="common">Tea plant</name>
    <name type="synonym">Thea sinensis</name>
    <dbReference type="NCBI Taxonomy" id="4442"/>
    <lineage>
        <taxon>Eukaryota</taxon>
        <taxon>Viridiplantae</taxon>
        <taxon>Streptophyta</taxon>
        <taxon>Embryophyta</taxon>
        <taxon>Tracheophyta</taxon>
        <taxon>Spermatophyta</taxon>
        <taxon>Magnoliopsida</taxon>
        <taxon>eudicotyledons</taxon>
        <taxon>Gunneridae</taxon>
        <taxon>Pentapetalae</taxon>
        <taxon>asterids</taxon>
        <taxon>Ericales</taxon>
        <taxon>Theaceae</taxon>
        <taxon>Camellia</taxon>
    </lineage>
</organism>
<keyword evidence="5" id="KW-1185">Reference proteome</keyword>
<dbReference type="GO" id="GO:0009570">
    <property type="term" value="C:chloroplast stroma"/>
    <property type="evidence" value="ECO:0007669"/>
    <property type="project" value="TreeGrafter"/>
</dbReference>
<evidence type="ECO:0000313" key="5">
    <source>
        <dbReference type="Proteomes" id="UP000593564"/>
    </source>
</evidence>
<evidence type="ECO:0000256" key="2">
    <source>
        <dbReference type="RuleBase" id="RU361158"/>
    </source>
</evidence>
<dbReference type="Gene3D" id="1.10.890.20">
    <property type="match status" value="1"/>
</dbReference>
<dbReference type="GO" id="GO:0005504">
    <property type="term" value="F:fatty acid binding"/>
    <property type="evidence" value="ECO:0007669"/>
    <property type="project" value="TreeGrafter"/>
</dbReference>
<dbReference type="SUPFAM" id="SSF54626">
    <property type="entry name" value="Chalcone isomerase"/>
    <property type="match status" value="1"/>
</dbReference>
<evidence type="ECO:0000256" key="1">
    <source>
        <dbReference type="ARBA" id="ARBA00007166"/>
    </source>
</evidence>
<accession>A0A7J7H6T2</accession>
<evidence type="ECO:0000259" key="3">
    <source>
        <dbReference type="Pfam" id="PF02431"/>
    </source>
</evidence>
<feature type="domain" description="Chalcone isomerase" evidence="3">
    <location>
        <begin position="138"/>
        <end position="331"/>
    </location>
</feature>
<protein>
    <recommendedName>
        <fullName evidence="2">Chalcone-flavonone isomerase family protein</fullName>
    </recommendedName>
</protein>
<name>A0A7J7H6T2_CAMSI</name>
<dbReference type="PANTHER" id="PTHR47698">
    <property type="entry name" value="FATTY-ACID-BINDING PROTEIN 3, CHLOROPLASTIC"/>
    <property type="match status" value="1"/>
</dbReference>
<dbReference type="InterPro" id="IPR036298">
    <property type="entry name" value="Chalcone_isomerase_sf"/>
</dbReference>
<dbReference type="GO" id="GO:0006631">
    <property type="term" value="P:fatty acid metabolic process"/>
    <property type="evidence" value="ECO:0007669"/>
    <property type="project" value="TreeGrafter"/>
</dbReference>
<dbReference type="EMBL" id="JACBKZ010000006">
    <property type="protein sequence ID" value="KAF5948690.1"/>
    <property type="molecule type" value="Genomic_DNA"/>
</dbReference>
<dbReference type="Gene3D" id="3.50.70.10">
    <property type="match status" value="1"/>
</dbReference>
<proteinExistence type="inferred from homology"/>
<dbReference type="InterPro" id="IPR016087">
    <property type="entry name" value="Chalcone_isomerase"/>
</dbReference>
<dbReference type="Proteomes" id="UP000593564">
    <property type="component" value="Unassembled WGS sequence"/>
</dbReference>